<organism evidence="1">
    <name type="scientific">marine sediment metagenome</name>
    <dbReference type="NCBI Taxonomy" id="412755"/>
    <lineage>
        <taxon>unclassified sequences</taxon>
        <taxon>metagenomes</taxon>
        <taxon>ecological metagenomes</taxon>
    </lineage>
</organism>
<name>X1NXN0_9ZZZZ</name>
<dbReference type="EMBL" id="BARV01022737">
    <property type="protein sequence ID" value="GAI23429.1"/>
    <property type="molecule type" value="Genomic_DNA"/>
</dbReference>
<dbReference type="AlphaFoldDB" id="X1NXN0"/>
<gene>
    <name evidence="1" type="ORF">S06H3_37420</name>
</gene>
<accession>X1NXN0</accession>
<proteinExistence type="predicted"/>
<reference evidence="1" key="1">
    <citation type="journal article" date="2014" name="Front. Microbiol.">
        <title>High frequency of phylogenetically diverse reductive dehalogenase-homologous genes in deep subseafloor sedimentary metagenomes.</title>
        <authorList>
            <person name="Kawai M."/>
            <person name="Futagami T."/>
            <person name="Toyoda A."/>
            <person name="Takaki Y."/>
            <person name="Nishi S."/>
            <person name="Hori S."/>
            <person name="Arai W."/>
            <person name="Tsubouchi T."/>
            <person name="Morono Y."/>
            <person name="Uchiyama I."/>
            <person name="Ito T."/>
            <person name="Fujiyama A."/>
            <person name="Inagaki F."/>
            <person name="Takami H."/>
        </authorList>
    </citation>
    <scope>NUCLEOTIDE SEQUENCE</scope>
    <source>
        <strain evidence="1">Expedition CK06-06</strain>
    </source>
</reference>
<sequence length="65" mass="7038">MSKIKVQQPVIHLPSFKEYRISGAELAKKYEALGAVRSLVINYPGMVNVNSSAYVNVVGVTTATV</sequence>
<protein>
    <submittedName>
        <fullName evidence="1">Uncharacterized protein</fullName>
    </submittedName>
</protein>
<comment type="caution">
    <text evidence="1">The sequence shown here is derived from an EMBL/GenBank/DDBJ whole genome shotgun (WGS) entry which is preliminary data.</text>
</comment>
<evidence type="ECO:0000313" key="1">
    <source>
        <dbReference type="EMBL" id="GAI23429.1"/>
    </source>
</evidence>